<dbReference type="GO" id="GO:0005886">
    <property type="term" value="C:plasma membrane"/>
    <property type="evidence" value="ECO:0007669"/>
    <property type="project" value="TreeGrafter"/>
</dbReference>
<dbReference type="InterPro" id="IPR000718">
    <property type="entry name" value="Peptidase_M13"/>
</dbReference>
<dbReference type="EMBL" id="PIPO01000001">
    <property type="protein sequence ID" value="RUO35158.1"/>
    <property type="molecule type" value="Genomic_DNA"/>
</dbReference>
<feature type="compositionally biased region" description="Polar residues" evidence="8">
    <location>
        <begin position="23"/>
        <end position="37"/>
    </location>
</feature>
<evidence type="ECO:0000313" key="12">
    <source>
        <dbReference type="EMBL" id="RUO35158.1"/>
    </source>
</evidence>
<feature type="domain" description="Peptidase M13 C-terminal" evidence="10">
    <location>
        <begin position="485"/>
        <end position="685"/>
    </location>
</feature>
<sequence length="689" mass="78264">MKRTSLLALSVAMALGTAACSEPASTDNDEQSSTVSSEYGELTSGVELENMDTSVRPQDNFFRYINGQWLERTEIPADRARWGSFDELRERAEQQVLTIVKEFAEQDAEEGSDAQKIGDLYRSFLNEEQIEERGLSPLDDALARINELENHDQLASFWGQQQRSRAGIPVALFVGQDQMQSDQYITGISQAGLGLPDRDYYVNDSESNQQLLQQYKEFIAALYEAAEWEGGEQAAETIVALESKLAQSQWSRVQNRDRQATYNKLTLDELAEQAPGFDWSAFFVAAEVEINEVVMRQPTYFADFAAMYDDVDLADWQTYLRFHTLRQSAEILPAAIADTSFDFYGRVLQGLEEQRDREKRGVSMVENALGFMVGEEYVARHYQEASAERMQDMIDNLMVAFEGAINDLEWMTDETKQEAQAKLSTFTAKIGYPSKWRDYDCLNIVADDLYGNMQRSSQCEYQRMIDRLGEEVDPDDWGMTPQTVNAYYRSTMNEIVFPAAILQPPFFNVEADDAVNYGAIGGVIGHEITHGFDDQGRRSDGEGNLRDWWSAEDESQFTERAQQMIDQYSAFNPIDDLQLQGALGLGENIADLGGLTVSYRAYQNSLNGEAGPEIDGMTAEQRFFAGWGQIWRIKFRDEALRRQVVQGPHSPGKYRVLGVLSNMPEFYEAYDVSEDDDMYRGEEVRVKIW</sequence>
<dbReference type="GO" id="GO:0004222">
    <property type="term" value="F:metalloendopeptidase activity"/>
    <property type="evidence" value="ECO:0007669"/>
    <property type="project" value="InterPro"/>
</dbReference>
<evidence type="ECO:0000256" key="1">
    <source>
        <dbReference type="ARBA" id="ARBA00001947"/>
    </source>
</evidence>
<dbReference type="InterPro" id="IPR008753">
    <property type="entry name" value="Peptidase_M13_N"/>
</dbReference>
<dbReference type="SUPFAM" id="SSF55486">
    <property type="entry name" value="Metalloproteases ('zincins'), catalytic domain"/>
    <property type="match status" value="1"/>
</dbReference>
<evidence type="ECO:0000256" key="8">
    <source>
        <dbReference type="SAM" id="MobiDB-lite"/>
    </source>
</evidence>
<evidence type="ECO:0000256" key="3">
    <source>
        <dbReference type="ARBA" id="ARBA00022670"/>
    </source>
</evidence>
<dbReference type="PANTHER" id="PTHR11733">
    <property type="entry name" value="ZINC METALLOPROTEASE FAMILY M13 NEPRILYSIN-RELATED"/>
    <property type="match status" value="1"/>
</dbReference>
<dbReference type="InterPro" id="IPR018497">
    <property type="entry name" value="Peptidase_M13_C"/>
</dbReference>
<comment type="caution">
    <text evidence="12">The sequence shown here is derived from an EMBL/GenBank/DDBJ whole genome shotgun (WGS) entry which is preliminary data.</text>
</comment>
<evidence type="ECO:0000256" key="4">
    <source>
        <dbReference type="ARBA" id="ARBA00022723"/>
    </source>
</evidence>
<dbReference type="PROSITE" id="PS51885">
    <property type="entry name" value="NEPRILYSIN"/>
    <property type="match status" value="1"/>
</dbReference>
<dbReference type="CDD" id="cd08662">
    <property type="entry name" value="M13"/>
    <property type="match status" value="1"/>
</dbReference>
<dbReference type="PRINTS" id="PR00786">
    <property type="entry name" value="NEPRILYSIN"/>
</dbReference>
<feature type="chain" id="PRO_5019002290" evidence="9">
    <location>
        <begin position="25"/>
        <end position="689"/>
    </location>
</feature>
<keyword evidence="13" id="KW-1185">Reference proteome</keyword>
<evidence type="ECO:0000313" key="13">
    <source>
        <dbReference type="Proteomes" id="UP000287823"/>
    </source>
</evidence>
<feature type="region of interest" description="Disordered" evidence="8">
    <location>
        <begin position="20"/>
        <end position="51"/>
    </location>
</feature>
<evidence type="ECO:0000259" key="10">
    <source>
        <dbReference type="Pfam" id="PF01431"/>
    </source>
</evidence>
<dbReference type="Gene3D" id="3.40.390.10">
    <property type="entry name" value="Collagenase (Catalytic Domain)"/>
    <property type="match status" value="1"/>
</dbReference>
<keyword evidence="9" id="KW-0732">Signal</keyword>
<name>A0A432WN45_9GAMM</name>
<keyword evidence="7" id="KW-0482">Metalloprotease</keyword>
<dbReference type="GO" id="GO:0046872">
    <property type="term" value="F:metal ion binding"/>
    <property type="evidence" value="ECO:0007669"/>
    <property type="project" value="UniProtKB-KW"/>
</dbReference>
<dbReference type="AlphaFoldDB" id="A0A432WN45"/>
<feature type="domain" description="Peptidase M13 N-terminal" evidence="11">
    <location>
        <begin position="57"/>
        <end position="433"/>
    </location>
</feature>
<evidence type="ECO:0000256" key="5">
    <source>
        <dbReference type="ARBA" id="ARBA00022801"/>
    </source>
</evidence>
<keyword evidence="4" id="KW-0479">Metal-binding</keyword>
<proteinExistence type="inferred from homology"/>
<dbReference type="PANTHER" id="PTHR11733:SF167">
    <property type="entry name" value="FI17812P1-RELATED"/>
    <property type="match status" value="1"/>
</dbReference>
<comment type="similarity">
    <text evidence="2">Belongs to the peptidase M13 family.</text>
</comment>
<dbReference type="Gene3D" id="1.10.1380.10">
    <property type="entry name" value="Neutral endopeptidase , domain2"/>
    <property type="match status" value="1"/>
</dbReference>
<dbReference type="Pfam" id="PF01431">
    <property type="entry name" value="Peptidase_M13"/>
    <property type="match status" value="1"/>
</dbReference>
<evidence type="ECO:0000256" key="6">
    <source>
        <dbReference type="ARBA" id="ARBA00022833"/>
    </source>
</evidence>
<protein>
    <submittedName>
        <fullName evidence="12">Peptidase M13</fullName>
    </submittedName>
</protein>
<dbReference type="PROSITE" id="PS51257">
    <property type="entry name" value="PROKAR_LIPOPROTEIN"/>
    <property type="match status" value="1"/>
</dbReference>
<organism evidence="12 13">
    <name type="scientific">Aliidiomarina soli</name>
    <dbReference type="NCBI Taxonomy" id="1928574"/>
    <lineage>
        <taxon>Bacteria</taxon>
        <taxon>Pseudomonadati</taxon>
        <taxon>Pseudomonadota</taxon>
        <taxon>Gammaproteobacteria</taxon>
        <taxon>Alteromonadales</taxon>
        <taxon>Idiomarinaceae</taxon>
        <taxon>Aliidiomarina</taxon>
    </lineage>
</organism>
<dbReference type="Pfam" id="PF05649">
    <property type="entry name" value="Peptidase_M13_N"/>
    <property type="match status" value="1"/>
</dbReference>
<accession>A0A432WN45</accession>
<dbReference type="InterPro" id="IPR042089">
    <property type="entry name" value="Peptidase_M13_dom_2"/>
</dbReference>
<keyword evidence="5" id="KW-0378">Hydrolase</keyword>
<dbReference type="Proteomes" id="UP000287823">
    <property type="component" value="Unassembled WGS sequence"/>
</dbReference>
<comment type="cofactor">
    <cofactor evidence="1">
        <name>Zn(2+)</name>
        <dbReference type="ChEBI" id="CHEBI:29105"/>
    </cofactor>
</comment>
<evidence type="ECO:0000256" key="9">
    <source>
        <dbReference type="SAM" id="SignalP"/>
    </source>
</evidence>
<evidence type="ECO:0000256" key="7">
    <source>
        <dbReference type="ARBA" id="ARBA00023049"/>
    </source>
</evidence>
<keyword evidence="3" id="KW-0645">Protease</keyword>
<evidence type="ECO:0000256" key="2">
    <source>
        <dbReference type="ARBA" id="ARBA00007357"/>
    </source>
</evidence>
<reference evidence="12 13" key="1">
    <citation type="journal article" date="2011" name="Front. Microbiol.">
        <title>Genomic signatures of strain selection and enhancement in Bacillus atrophaeus var. globigii, a historical biowarfare simulant.</title>
        <authorList>
            <person name="Gibbons H.S."/>
            <person name="Broomall S.M."/>
            <person name="McNew L.A."/>
            <person name="Daligault H."/>
            <person name="Chapman C."/>
            <person name="Bruce D."/>
            <person name="Karavis M."/>
            <person name="Krepps M."/>
            <person name="McGregor P.A."/>
            <person name="Hong C."/>
            <person name="Park K.H."/>
            <person name="Akmal A."/>
            <person name="Feldman A."/>
            <person name="Lin J.S."/>
            <person name="Chang W.E."/>
            <person name="Higgs B.W."/>
            <person name="Demirev P."/>
            <person name="Lindquist J."/>
            <person name="Liem A."/>
            <person name="Fochler E."/>
            <person name="Read T.D."/>
            <person name="Tapia R."/>
            <person name="Johnson S."/>
            <person name="Bishop-Lilly K.A."/>
            <person name="Detter C."/>
            <person name="Han C."/>
            <person name="Sozhamannan S."/>
            <person name="Rosenzweig C.N."/>
            <person name="Skowronski E.W."/>
        </authorList>
    </citation>
    <scope>NUCLEOTIDE SEQUENCE [LARGE SCALE GENOMIC DNA]</scope>
    <source>
        <strain evidence="12 13">Y4G10-17</strain>
    </source>
</reference>
<gene>
    <name evidence="12" type="ORF">CWE14_02575</name>
</gene>
<dbReference type="InterPro" id="IPR024079">
    <property type="entry name" value="MetalloPept_cat_dom_sf"/>
</dbReference>
<keyword evidence="6" id="KW-0862">Zinc</keyword>
<feature type="signal peptide" evidence="9">
    <location>
        <begin position="1"/>
        <end position="24"/>
    </location>
</feature>
<evidence type="ECO:0000259" key="11">
    <source>
        <dbReference type="Pfam" id="PF05649"/>
    </source>
</evidence>
<dbReference type="GO" id="GO:0016485">
    <property type="term" value="P:protein processing"/>
    <property type="evidence" value="ECO:0007669"/>
    <property type="project" value="TreeGrafter"/>
</dbReference>